<dbReference type="EMBL" id="JACNYO010000044">
    <property type="protein sequence ID" value="MBC3215441.1"/>
    <property type="molecule type" value="Genomic_DNA"/>
</dbReference>
<dbReference type="EMBL" id="CP133586">
    <property type="protein sequence ID" value="WMT14325.1"/>
    <property type="molecule type" value="Genomic_DNA"/>
</dbReference>
<dbReference type="InterPro" id="IPR007351">
    <property type="entry name" value="YjbR"/>
</dbReference>
<keyword evidence="2" id="KW-0238">DNA-binding</keyword>
<dbReference type="Proteomes" id="UP000659084">
    <property type="component" value="Unassembled WGS sequence"/>
</dbReference>
<reference evidence="3" key="4">
    <citation type="submission" date="2022-06" db="EMBL/GenBank/DDBJ databases">
        <title>Genome sequences of seven Enterobacteriaceae strains isolated from Canadian wastewater treatment facilities.</title>
        <authorList>
            <person name="Huang H."/>
            <person name="Chmara J.T."/>
            <person name="Duceppe M.-O."/>
        </authorList>
    </citation>
    <scope>NUCLEOTIDE SEQUENCE</scope>
    <source>
        <strain evidence="3">HH13</strain>
    </source>
</reference>
<dbReference type="InterPro" id="IPR058532">
    <property type="entry name" value="YjbR/MT2646/Rv2570-like"/>
</dbReference>
<proteinExistence type="predicted"/>
<dbReference type="Proteomes" id="UP001235341">
    <property type="component" value="Chromosome"/>
</dbReference>
<organism evidence="2 7">
    <name type="scientific">Serratia fonticola</name>
    <dbReference type="NCBI Taxonomy" id="47917"/>
    <lineage>
        <taxon>Bacteria</taxon>
        <taxon>Pseudomonadati</taxon>
        <taxon>Pseudomonadota</taxon>
        <taxon>Gammaproteobacteria</taxon>
        <taxon>Enterobacterales</taxon>
        <taxon>Yersiniaceae</taxon>
        <taxon>Serratia</taxon>
    </lineage>
</organism>
<accession>A0A0F7H9D6</accession>
<keyword evidence="8" id="KW-1185">Reference proteome</keyword>
<evidence type="ECO:0000313" key="5">
    <source>
        <dbReference type="EMBL" id="WMT14325.1"/>
    </source>
</evidence>
<dbReference type="GO" id="GO:0003677">
    <property type="term" value="F:DNA binding"/>
    <property type="evidence" value="ECO:0007669"/>
    <property type="project" value="UniProtKB-KW"/>
</dbReference>
<gene>
    <name evidence="4" type="primary">yjbR</name>
    <name evidence="3" type="ORF">G9399_02345</name>
    <name evidence="1" type="ORF">H8J20_25235</name>
    <name evidence="4" type="ORF">NCTC12965_03870</name>
    <name evidence="2" type="ORF">RDT67_21645</name>
    <name evidence="5" type="ORF">RFB13_24560</name>
</gene>
<protein>
    <submittedName>
        <fullName evidence="2">MmcQ/YjbR family DNA-binding protein</fullName>
    </submittedName>
    <submittedName>
        <fullName evidence="4">Uncharacterized protein conserved in bacteria</fullName>
    </submittedName>
</protein>
<evidence type="ECO:0000313" key="6">
    <source>
        <dbReference type="Proteomes" id="UP000503464"/>
    </source>
</evidence>
<dbReference type="PANTHER" id="PTHR35145:SF3">
    <property type="entry name" value="CYTOPLASMIC PROTEIN"/>
    <property type="match status" value="1"/>
</dbReference>
<evidence type="ECO:0000313" key="4">
    <source>
        <dbReference type="EMBL" id="VTR35999.1"/>
    </source>
</evidence>
<dbReference type="EMBL" id="JAVIGA010000029">
    <property type="protein sequence ID" value="MDQ9129025.1"/>
    <property type="molecule type" value="Genomic_DNA"/>
</dbReference>
<evidence type="ECO:0000313" key="2">
    <source>
        <dbReference type="EMBL" id="MDQ9129025.1"/>
    </source>
</evidence>
<dbReference type="KEGG" id="sfg:AV650_27560"/>
<dbReference type="InterPro" id="IPR038056">
    <property type="entry name" value="YjbR-like_sf"/>
</dbReference>
<dbReference type="KEGG" id="sfw:WN53_05375"/>
<reference evidence="6" key="2">
    <citation type="submission" date="2020-03" db="EMBL/GenBank/DDBJ databases">
        <title>Genome sequences of seven Enterobacteriaceae strains isolated from Canadian wastewater treatment facilities.</title>
        <authorList>
            <person name="Huang H."/>
            <person name="Chmara J.T."/>
            <person name="Duceppe M.-O."/>
        </authorList>
    </citation>
    <scope>NUCLEOTIDE SEQUENCE [LARGE SCALE GENOMIC DNA]</scope>
    <source>
        <strain evidence="6">Biosolid 3</strain>
    </source>
</reference>
<dbReference type="OrthoDB" id="3194910at2"/>
<sequence>MNNSALLEYCMAKPGAHQSDQNQWQASQIKVGDVMFAMVCEVQGRPALAIKSSPELAESLREQHPEIVPCEHLNKAHWNAVFLDGNLPNSQFYHLIDSSYRLVLEGLPDQVRQELRI</sequence>
<dbReference type="SUPFAM" id="SSF142906">
    <property type="entry name" value="YjbR-like"/>
    <property type="match status" value="1"/>
</dbReference>
<reference evidence="1" key="3">
    <citation type="submission" date="2020-08" db="EMBL/GenBank/DDBJ databases">
        <title>Food and environmental bacterial isolates.</title>
        <authorList>
            <person name="Richter L."/>
            <person name="Du Plessis E.M."/>
            <person name="Duvenage S."/>
            <person name="Allam M."/>
            <person name="Korsten L."/>
        </authorList>
    </citation>
    <scope>NUCLEOTIDE SEQUENCE</scope>
    <source>
        <strain evidence="1">UPMP2127</strain>
    </source>
</reference>
<dbReference type="RefSeq" id="WP_021180803.1">
    <property type="nucleotide sequence ID" value="NZ_CAMISB010000012.1"/>
</dbReference>
<dbReference type="PANTHER" id="PTHR35145">
    <property type="entry name" value="CYTOPLASMIC PROTEIN-RELATED"/>
    <property type="match status" value="1"/>
</dbReference>
<reference evidence="5 8" key="5">
    <citation type="submission" date="2023-08" db="EMBL/GenBank/DDBJ databases">
        <title>Complete Genome and Methylome dissection of Serratia fonticola NEB369.</title>
        <authorList>
            <person name="Fomenkov A."/>
            <person name="Roberts R.D."/>
        </authorList>
    </citation>
    <scope>NUCLEOTIDE SEQUENCE [LARGE SCALE GENOMIC DNA]</scope>
    <source>
        <strain evidence="5 8">NEB369</strain>
    </source>
</reference>
<dbReference type="Proteomes" id="UP001224622">
    <property type="component" value="Unassembled WGS sequence"/>
</dbReference>
<name>A0A0F7H9D6_SERFO</name>
<dbReference type="EMBL" id="CABEEZ010000082">
    <property type="protein sequence ID" value="VTR35999.1"/>
    <property type="molecule type" value="Genomic_DNA"/>
</dbReference>
<dbReference type="GeneID" id="30319587"/>
<dbReference type="EMBL" id="CP054160">
    <property type="protein sequence ID" value="QKJ57441.1"/>
    <property type="molecule type" value="Genomic_DNA"/>
</dbReference>
<evidence type="ECO:0000313" key="3">
    <source>
        <dbReference type="EMBL" id="QKJ57441.1"/>
    </source>
</evidence>
<dbReference type="KEGG" id="sfg:AV650_00720"/>
<dbReference type="Proteomes" id="UP000503464">
    <property type="component" value="Chromosome"/>
</dbReference>
<dbReference type="AlphaFoldDB" id="A0A0F7H9D6"/>
<dbReference type="Pfam" id="PF04237">
    <property type="entry name" value="YjbR"/>
    <property type="match status" value="1"/>
</dbReference>
<evidence type="ECO:0000313" key="7">
    <source>
        <dbReference type="Proteomes" id="UP001224622"/>
    </source>
</evidence>
<reference evidence="2" key="6">
    <citation type="submission" date="2023-08" db="EMBL/GenBank/DDBJ databases">
        <title>The Comparative Genomic Analysis of Yersiniaceae from Polar Regions.</title>
        <authorList>
            <person name="Goncharov A."/>
            <person name="Aslanov B."/>
            <person name="Kolodzhieva V."/>
            <person name="Azarov D."/>
            <person name="Mochov A."/>
            <person name="Lebedeva E."/>
        </authorList>
    </citation>
    <scope>NUCLEOTIDE SEQUENCE</scope>
    <source>
        <strain evidence="2">Vf</strain>
    </source>
</reference>
<evidence type="ECO:0000313" key="8">
    <source>
        <dbReference type="Proteomes" id="UP001235341"/>
    </source>
</evidence>
<evidence type="ECO:0000313" key="1">
    <source>
        <dbReference type="EMBL" id="MBC3215441.1"/>
    </source>
</evidence>
<dbReference type="Gene3D" id="3.90.1150.30">
    <property type="match status" value="1"/>
</dbReference>
<reference evidence="4" key="1">
    <citation type="submission" date="2019-05" db="EMBL/GenBank/DDBJ databases">
        <authorList>
            <consortium name="Pathogen Informatics"/>
        </authorList>
    </citation>
    <scope>NUCLEOTIDE SEQUENCE [LARGE SCALE GENOMIC DNA]</scope>
    <source>
        <strain evidence="4">NCTC12965</strain>
    </source>
</reference>